<evidence type="ECO:0000313" key="2">
    <source>
        <dbReference type="EMBL" id="SDF54473.1"/>
    </source>
</evidence>
<keyword evidence="1" id="KW-0812">Transmembrane</keyword>
<gene>
    <name evidence="2" type="ORF">SAMN05216557_10412</name>
</gene>
<keyword evidence="3" id="KW-1185">Reference proteome</keyword>
<reference evidence="2 3" key="1">
    <citation type="submission" date="2016-10" db="EMBL/GenBank/DDBJ databases">
        <authorList>
            <person name="Varghese N."/>
            <person name="Submissions S."/>
        </authorList>
    </citation>
    <scope>NUCLEOTIDE SEQUENCE [LARGE SCALE GENOMIC DNA]</scope>
    <source>
        <strain evidence="2 3">S7-754</strain>
    </source>
</reference>
<keyword evidence="1" id="KW-1133">Transmembrane helix</keyword>
<organism evidence="2 3">
    <name type="scientific">Sphingomonas carotinifaciens</name>
    <dbReference type="NCBI Taxonomy" id="1166323"/>
    <lineage>
        <taxon>Bacteria</taxon>
        <taxon>Pseudomonadati</taxon>
        <taxon>Pseudomonadota</taxon>
        <taxon>Alphaproteobacteria</taxon>
        <taxon>Sphingomonadales</taxon>
        <taxon>Sphingomonadaceae</taxon>
        <taxon>Sphingomonas</taxon>
    </lineage>
</organism>
<sequence>MQMNDRSNRRAAILADVRCTAMALTALTAFVGSFWMAGLLF</sequence>
<proteinExistence type="predicted"/>
<evidence type="ECO:0000313" key="3">
    <source>
        <dbReference type="Proteomes" id="UP000323502"/>
    </source>
</evidence>
<accession>A0A1G7LYF2</accession>
<name>A0A1G7LYF2_9SPHN</name>
<dbReference type="EMBL" id="FNBI01000004">
    <property type="protein sequence ID" value="SDF54473.1"/>
    <property type="molecule type" value="Genomic_DNA"/>
</dbReference>
<evidence type="ECO:0000256" key="1">
    <source>
        <dbReference type="SAM" id="Phobius"/>
    </source>
</evidence>
<protein>
    <submittedName>
        <fullName evidence="2">Uncharacterized protein</fullName>
    </submittedName>
</protein>
<dbReference type="Proteomes" id="UP000323502">
    <property type="component" value="Unassembled WGS sequence"/>
</dbReference>
<dbReference type="AlphaFoldDB" id="A0A1G7LYF2"/>
<keyword evidence="1" id="KW-0472">Membrane</keyword>
<feature type="transmembrane region" description="Helical" evidence="1">
    <location>
        <begin position="21"/>
        <end position="40"/>
    </location>
</feature>